<dbReference type="EnsemblPlants" id="MELO3C021625.2.1">
    <property type="protein sequence ID" value="MELO3C021625.2.1"/>
    <property type="gene ID" value="MELO3C021625.2"/>
</dbReference>
<dbReference type="AlphaFoldDB" id="A0A9I9DQJ5"/>
<sequence length="51" mass="5651">MDNNSSHDTTYVEILKYEGNLIDSQTSSIARKNPNIDLQSGNGRSGRLRIA</sequence>
<name>A0A9I9DQJ5_CUCME</name>
<reference evidence="2" key="1">
    <citation type="submission" date="2023-03" db="UniProtKB">
        <authorList>
            <consortium name="EnsemblPlants"/>
        </authorList>
    </citation>
    <scope>IDENTIFICATION</scope>
</reference>
<proteinExistence type="predicted"/>
<feature type="compositionally biased region" description="Polar residues" evidence="1">
    <location>
        <begin position="26"/>
        <end position="42"/>
    </location>
</feature>
<evidence type="ECO:0000256" key="1">
    <source>
        <dbReference type="SAM" id="MobiDB-lite"/>
    </source>
</evidence>
<accession>A0A9I9DQJ5</accession>
<protein>
    <submittedName>
        <fullName evidence="2">Uncharacterized protein</fullName>
    </submittedName>
</protein>
<dbReference type="Gramene" id="MELO3C021625.2.1">
    <property type="protein sequence ID" value="MELO3C021625.2.1"/>
    <property type="gene ID" value="MELO3C021625.2"/>
</dbReference>
<evidence type="ECO:0000313" key="2">
    <source>
        <dbReference type="EnsemblPlants" id="MELO3C021625.2.1"/>
    </source>
</evidence>
<organism evidence="2">
    <name type="scientific">Cucumis melo</name>
    <name type="common">Muskmelon</name>
    <dbReference type="NCBI Taxonomy" id="3656"/>
    <lineage>
        <taxon>Eukaryota</taxon>
        <taxon>Viridiplantae</taxon>
        <taxon>Streptophyta</taxon>
        <taxon>Embryophyta</taxon>
        <taxon>Tracheophyta</taxon>
        <taxon>Spermatophyta</taxon>
        <taxon>Magnoliopsida</taxon>
        <taxon>eudicotyledons</taxon>
        <taxon>Gunneridae</taxon>
        <taxon>Pentapetalae</taxon>
        <taxon>rosids</taxon>
        <taxon>fabids</taxon>
        <taxon>Cucurbitales</taxon>
        <taxon>Cucurbitaceae</taxon>
        <taxon>Benincaseae</taxon>
        <taxon>Cucumis</taxon>
    </lineage>
</organism>
<feature type="region of interest" description="Disordered" evidence="1">
    <location>
        <begin position="26"/>
        <end position="51"/>
    </location>
</feature>